<evidence type="ECO:0000313" key="3">
    <source>
        <dbReference type="Proteomes" id="UP000231450"/>
    </source>
</evidence>
<gene>
    <name evidence="2" type="ORF">COU81_03130</name>
</gene>
<keyword evidence="1" id="KW-0472">Membrane</keyword>
<name>A0A2M8KDJ3_9BACT</name>
<feature type="transmembrane region" description="Helical" evidence="1">
    <location>
        <begin position="95"/>
        <end position="114"/>
    </location>
</feature>
<accession>A0A2M8KDJ3</accession>
<evidence type="ECO:0000256" key="1">
    <source>
        <dbReference type="SAM" id="Phobius"/>
    </source>
</evidence>
<feature type="transmembrane region" description="Helical" evidence="1">
    <location>
        <begin position="12"/>
        <end position="42"/>
    </location>
</feature>
<keyword evidence="1" id="KW-0812">Transmembrane</keyword>
<comment type="caution">
    <text evidence="2">The sequence shown here is derived from an EMBL/GenBank/DDBJ whole genome shotgun (WGS) entry which is preliminary data.</text>
</comment>
<organism evidence="2 3">
    <name type="scientific">Candidatus Portnoybacteria bacterium CG10_big_fil_rev_8_21_14_0_10_36_7</name>
    <dbReference type="NCBI Taxonomy" id="1974812"/>
    <lineage>
        <taxon>Bacteria</taxon>
        <taxon>Candidatus Portnoyibacteriota</taxon>
    </lineage>
</organism>
<proteinExistence type="predicted"/>
<evidence type="ECO:0000313" key="2">
    <source>
        <dbReference type="EMBL" id="PJE57991.1"/>
    </source>
</evidence>
<feature type="transmembrane region" description="Helical" evidence="1">
    <location>
        <begin position="126"/>
        <end position="143"/>
    </location>
</feature>
<dbReference type="EMBL" id="PFDW01000065">
    <property type="protein sequence ID" value="PJE57991.1"/>
    <property type="molecule type" value="Genomic_DNA"/>
</dbReference>
<reference evidence="3" key="1">
    <citation type="submission" date="2017-09" db="EMBL/GenBank/DDBJ databases">
        <title>Depth-based differentiation of microbial function through sediment-hosted aquifers and enrichment of novel symbionts in the deep terrestrial subsurface.</title>
        <authorList>
            <person name="Probst A.J."/>
            <person name="Ladd B."/>
            <person name="Jarett J.K."/>
            <person name="Geller-Mcgrath D.E."/>
            <person name="Sieber C.M.K."/>
            <person name="Emerson J.B."/>
            <person name="Anantharaman K."/>
            <person name="Thomas B.C."/>
            <person name="Malmstrom R."/>
            <person name="Stieglmeier M."/>
            <person name="Klingl A."/>
            <person name="Woyke T."/>
            <person name="Ryan C.M."/>
            <person name="Banfield J.F."/>
        </authorList>
    </citation>
    <scope>NUCLEOTIDE SEQUENCE [LARGE SCALE GENOMIC DNA]</scope>
</reference>
<dbReference type="AlphaFoldDB" id="A0A2M8KDJ3"/>
<protein>
    <submittedName>
        <fullName evidence="2">Uncharacterized protein</fullName>
    </submittedName>
</protein>
<dbReference type="Proteomes" id="UP000231450">
    <property type="component" value="Unassembled WGS sequence"/>
</dbReference>
<keyword evidence="1" id="KW-1133">Transmembrane helix</keyword>
<sequence>MKKIIPLISVIVMFLIAFTWLTSFLVAAGVIIITLFGIWGYAKYKTKVKASMLGTVNKVSSVKPGEFIVKYRADLVGSAMFFLLWALFPSEIARMPFRWIIACAIALAIILISGPDAKKSAAGFRFIAWLTIFGILGYHTAYAKFGEQIANSSVSQAIVRSLEQPKTFVVKPSKQINTGIMFDAGDIVTYKQTTNKKYFINKGSENVPITIPTIIGECIAPGEVILVGGDEPVEVTVTIARK</sequence>